<dbReference type="EMBL" id="CAJJDO010000050">
    <property type="protein sequence ID" value="CAD8169239.1"/>
    <property type="molecule type" value="Genomic_DNA"/>
</dbReference>
<dbReference type="PROSITE" id="PS50294">
    <property type="entry name" value="WD_REPEATS_REGION"/>
    <property type="match status" value="1"/>
</dbReference>
<feature type="repeat" description="WD" evidence="1">
    <location>
        <begin position="366"/>
        <end position="397"/>
    </location>
</feature>
<keyword evidence="3" id="KW-1185">Reference proteome</keyword>
<sequence length="594" mass="69375">MFMPKMIENILELQCHQKHSKPISAIRLGQYISNEKRLYCEECSKLNDIQIIPLTLAVELSKDSIEKKLRKFQNLFVPLYDLLLKLQSHIFELKSQLFKNFHELEIITEDWINFIQVSEQQITRYSLFDELDQLIINQKQTQYQIDEKIINDYKNVNLQQLTKVNSTLVQFKDFTNKFRDCFKIIIEISKQHKESQLKSKINFQDNQSLSDQLVFQKSSYFQSKKSIPNVTSLEFSKKVTENMLQFQFKLLQQSFKQQEECNAFAINHNNTILLAALNNSPLFSIKIIQMSQQQEKQENKDASLNLKVIQILEGNHDNFVTTLNFFSSTPMRDSFISGSSDTTIIIWSPTTKQNNLKLFWNPLIKLFGHQSIILCLVLHHEENLFISGGSDNKIKFWTSSIQQQWFCKQTVEEHSDKVYGLSLNDSGNQLISCGNDKQILVIQNSNNKEWDVKQKIKILNIGFRISFITNKLFAFQPSSQAYLHFYELNSFGEFVNTEGLQVKGVDQCCDCFFPSVYIPLKGIMLLKNGQNINIIQFSFFSQNWGCQLIQAIEFETQKFLQGRIYGTISADGHFIVTWDVQSKQIQIRQQRMMI</sequence>
<dbReference type="OrthoDB" id="406844at2759"/>
<dbReference type="GO" id="GO:0097361">
    <property type="term" value="C:cytosolic [4Fe-4S] assembly targeting complex"/>
    <property type="evidence" value="ECO:0007669"/>
    <property type="project" value="TreeGrafter"/>
</dbReference>
<dbReference type="PANTHER" id="PTHR19920">
    <property type="entry name" value="WD40 PROTEIN CIAO1"/>
    <property type="match status" value="1"/>
</dbReference>
<dbReference type="InterPro" id="IPR001680">
    <property type="entry name" value="WD40_rpt"/>
</dbReference>
<comment type="caution">
    <text evidence="2">The sequence shown here is derived from an EMBL/GenBank/DDBJ whole genome shotgun (WGS) entry which is preliminary data.</text>
</comment>
<protein>
    <recommendedName>
        <fullName evidence="4">WD domain, G-beta repeat protein</fullName>
    </recommendedName>
</protein>
<evidence type="ECO:0000256" key="1">
    <source>
        <dbReference type="PROSITE-ProRule" id="PRU00221"/>
    </source>
</evidence>
<keyword evidence="1" id="KW-0853">WD repeat</keyword>
<proteinExistence type="predicted"/>
<dbReference type="Proteomes" id="UP000689195">
    <property type="component" value="Unassembled WGS sequence"/>
</dbReference>
<evidence type="ECO:0000313" key="2">
    <source>
        <dbReference type="EMBL" id="CAD8169239.1"/>
    </source>
</evidence>
<reference evidence="2" key="1">
    <citation type="submission" date="2021-01" db="EMBL/GenBank/DDBJ databases">
        <authorList>
            <consortium name="Genoscope - CEA"/>
            <person name="William W."/>
        </authorList>
    </citation>
    <scope>NUCLEOTIDE SEQUENCE</scope>
</reference>
<dbReference type="PROSITE" id="PS50082">
    <property type="entry name" value="WD_REPEATS_2"/>
    <property type="match status" value="2"/>
</dbReference>
<gene>
    <name evidence="2" type="ORF">PPENT_87.1.T0500231</name>
</gene>
<organism evidence="2 3">
    <name type="scientific">Paramecium pentaurelia</name>
    <dbReference type="NCBI Taxonomy" id="43138"/>
    <lineage>
        <taxon>Eukaryota</taxon>
        <taxon>Sar</taxon>
        <taxon>Alveolata</taxon>
        <taxon>Ciliophora</taxon>
        <taxon>Intramacronucleata</taxon>
        <taxon>Oligohymenophorea</taxon>
        <taxon>Peniculida</taxon>
        <taxon>Parameciidae</taxon>
        <taxon>Paramecium</taxon>
    </lineage>
</organism>
<name>A0A8S1V0E0_9CILI</name>
<feature type="repeat" description="WD" evidence="1">
    <location>
        <begin position="313"/>
        <end position="357"/>
    </location>
</feature>
<dbReference type="PANTHER" id="PTHR19920:SF0">
    <property type="entry name" value="CYTOSOLIC IRON-SULFUR PROTEIN ASSEMBLY PROTEIN CIAO1-RELATED"/>
    <property type="match status" value="1"/>
</dbReference>
<dbReference type="GO" id="GO:0016226">
    <property type="term" value="P:iron-sulfur cluster assembly"/>
    <property type="evidence" value="ECO:0007669"/>
    <property type="project" value="TreeGrafter"/>
</dbReference>
<dbReference type="Pfam" id="PF00400">
    <property type="entry name" value="WD40"/>
    <property type="match status" value="3"/>
</dbReference>
<accession>A0A8S1V0E0</accession>
<evidence type="ECO:0008006" key="4">
    <source>
        <dbReference type="Google" id="ProtNLM"/>
    </source>
</evidence>
<dbReference type="AlphaFoldDB" id="A0A8S1V0E0"/>
<dbReference type="SMART" id="SM00320">
    <property type="entry name" value="WD40"/>
    <property type="match status" value="3"/>
</dbReference>
<evidence type="ECO:0000313" key="3">
    <source>
        <dbReference type="Proteomes" id="UP000689195"/>
    </source>
</evidence>